<dbReference type="Pfam" id="PF02794">
    <property type="entry name" value="HlyC"/>
    <property type="match status" value="1"/>
</dbReference>
<keyword evidence="2 3" id="KW-0012">Acyltransferase</keyword>
<dbReference type="OrthoDB" id="8596436at2"/>
<dbReference type="GO" id="GO:0005737">
    <property type="term" value="C:cytoplasm"/>
    <property type="evidence" value="ECO:0007669"/>
    <property type="project" value="UniProtKB-SubCell"/>
</dbReference>
<dbReference type="InterPro" id="IPR003996">
    <property type="entry name" value="RTX_toxin-activating_protC_bac"/>
</dbReference>
<dbReference type="EMBL" id="JZXC01000003">
    <property type="protein sequence ID" value="KKA09103.1"/>
    <property type="molecule type" value="Genomic_DNA"/>
</dbReference>
<dbReference type="Proteomes" id="UP000033662">
    <property type="component" value="Unassembled WGS sequence"/>
</dbReference>
<comment type="function">
    <text evidence="2">Involved in fatty acylation of protoxin at internal lysine residues, thereby converting it to the active toxin.</text>
</comment>
<dbReference type="GO" id="GO:0009404">
    <property type="term" value="P:toxin metabolic process"/>
    <property type="evidence" value="ECO:0007669"/>
    <property type="project" value="UniProtKB-UniRule"/>
</dbReference>
<dbReference type="PATRIC" id="fig|132476.4.peg.3662"/>
<dbReference type="EC" id="2.3.1.-" evidence="2"/>
<comment type="caution">
    <text evidence="3">The sequence shown here is derived from an EMBL/GenBank/DDBJ whole genome shotgun (WGS) entry which is preliminary data.</text>
</comment>
<evidence type="ECO:0000256" key="2">
    <source>
        <dbReference type="RuleBase" id="RU368102"/>
    </source>
</evidence>
<evidence type="ECO:0000256" key="1">
    <source>
        <dbReference type="ARBA" id="ARBA00005686"/>
    </source>
</evidence>
<keyword evidence="2" id="KW-0963">Cytoplasm</keyword>
<evidence type="ECO:0000313" key="3">
    <source>
        <dbReference type="EMBL" id="KKA09103.1"/>
    </source>
</evidence>
<accession>A0A0F4XUN4</accession>
<organism evidence="3 4">
    <name type="scientific">Pseudomonas kilonensis</name>
    <dbReference type="NCBI Taxonomy" id="132476"/>
    <lineage>
        <taxon>Bacteria</taxon>
        <taxon>Pseudomonadati</taxon>
        <taxon>Pseudomonadota</taxon>
        <taxon>Gammaproteobacteria</taxon>
        <taxon>Pseudomonadales</taxon>
        <taxon>Pseudomonadaceae</taxon>
        <taxon>Pseudomonas</taxon>
    </lineage>
</organism>
<name>A0A0F4XUN4_9PSED</name>
<proteinExistence type="inferred from homology"/>
<gene>
    <name evidence="3" type="ORF">VP02_04790</name>
</gene>
<evidence type="ECO:0000313" key="4">
    <source>
        <dbReference type="Proteomes" id="UP000033662"/>
    </source>
</evidence>
<comment type="subcellular location">
    <subcellularLocation>
        <location evidence="2">Cytoplasm</location>
    </subcellularLocation>
</comment>
<dbReference type="GO" id="GO:0031640">
    <property type="term" value="P:killing of cells of another organism"/>
    <property type="evidence" value="ECO:0007669"/>
    <property type="project" value="UniProtKB-KW"/>
</dbReference>
<comment type="similarity">
    <text evidence="1 2">Belongs to the RTX toxin acyltransferase family.</text>
</comment>
<reference evidence="3 4" key="1">
    <citation type="submission" date="2015-03" db="EMBL/GenBank/DDBJ databases">
        <title>Pseudomonas fluorescens 1855-344 Genome sequencing and assembly.</title>
        <authorList>
            <person name="Eng W.W.H."/>
            <person name="Gan H.M."/>
            <person name="Savka M.A."/>
        </authorList>
    </citation>
    <scope>NUCLEOTIDE SEQUENCE [LARGE SCALE GENOMIC DNA]</scope>
    <source>
        <strain evidence="3 4">1855-344</strain>
    </source>
</reference>
<dbReference type="PRINTS" id="PR01489">
    <property type="entry name" value="RTXTOXINC"/>
</dbReference>
<dbReference type="AlphaFoldDB" id="A0A0F4XUN4"/>
<protein>
    <recommendedName>
        <fullName evidence="2">RTX toxin-activating lysine-acyltransferase</fullName>
        <ecNumber evidence="2">2.3.1.-</ecNumber>
    </recommendedName>
</protein>
<sequence>MQFETLDIIAPGLVDEPWSEAAVFGSATWLWMHSKAHRDAPLHTLPTLLLPALKHRQFVLGSEHGKPVFYLSWLNLDEAAEQRYLRQSPLALTQDDWNSGERLWLNDWVAPFGHTAVLSRLLQRHLFIDRCARALYHRGDERGLRVKTFQGIGVIPEQAQAWFAAHPLAIEA</sequence>
<keyword evidence="2 3" id="KW-0808">Transferase</keyword>
<keyword evidence="2" id="KW-0204">Cytolysis</keyword>
<dbReference type="GO" id="GO:0016746">
    <property type="term" value="F:acyltransferase activity"/>
    <property type="evidence" value="ECO:0007669"/>
    <property type="project" value="UniProtKB-UniRule"/>
</dbReference>